<dbReference type="AlphaFoldDB" id="A0AB39WFF5"/>
<proteinExistence type="predicted"/>
<sequence length="430" mass="50017">MKEIIVSQNEIAIPIDKLEYLQKELTNVREEFADNKYITEAKKVLAAGGLRSTIGCYWNAVVDDLRRKIIHTSIDLFNKEYDQKREIKTYEDFQNYVIDIDLIEGAYKIGAIGWEAKKLLQQARETRNIFDGHPESSDPTYFKVFDMISDCNRYVLSQPYPIPIIDVNEYILTMDSENFSKSEIAVEQAFSDLPDIYKNEMSNRLFTLYIGENASTTLKSNIEFGYPILWKVISKEIRQQIGQRFDKLIVSGNSIIINKATDLFTFVSGLRYVSIASRRVLYEPLITELEVNLDNWENEGNIIKKIQRLGTNIPENLLERYVTALTLTYVGYKGGSYQYARKDFYSNTAAPRISNMFEYFDNNSASYFIETIKKNKTLKTRIANINQLNRLRSLANIILNKPELLEDTREFLQLVTNEEKIKDFFYVLNK</sequence>
<name>A0AB39WFF5_9FLAO</name>
<reference evidence="1" key="1">
    <citation type="submission" date="2024-07" db="EMBL/GenBank/DDBJ databases">
        <authorList>
            <person name="Biller S.J."/>
        </authorList>
    </citation>
    <scope>NUCLEOTIDE SEQUENCE</scope>
    <source>
        <strain evidence="1">WC2416</strain>
    </source>
</reference>
<gene>
    <name evidence="1" type="ORF">AB3G39_06835</name>
</gene>
<evidence type="ECO:0000313" key="1">
    <source>
        <dbReference type="EMBL" id="XDV00072.1"/>
    </source>
</evidence>
<accession>A0AB39WFF5</accession>
<organism evidence="1">
    <name type="scientific">Flavobacterium sp. WC2416</name>
    <dbReference type="NCBI Taxonomy" id="3234141"/>
    <lineage>
        <taxon>Bacteria</taxon>
        <taxon>Pseudomonadati</taxon>
        <taxon>Bacteroidota</taxon>
        <taxon>Flavobacteriia</taxon>
        <taxon>Flavobacteriales</taxon>
        <taxon>Flavobacteriaceae</taxon>
        <taxon>Flavobacterium</taxon>
    </lineage>
</organism>
<dbReference type="EMBL" id="CP165626">
    <property type="protein sequence ID" value="XDV00072.1"/>
    <property type="molecule type" value="Genomic_DNA"/>
</dbReference>
<protein>
    <recommendedName>
        <fullName evidence="2">SIR2-like domain-containing protein</fullName>
    </recommendedName>
</protein>
<dbReference type="RefSeq" id="WP_369764641.1">
    <property type="nucleotide sequence ID" value="NZ_CP165626.1"/>
</dbReference>
<evidence type="ECO:0008006" key="2">
    <source>
        <dbReference type="Google" id="ProtNLM"/>
    </source>
</evidence>